<evidence type="ECO:0000313" key="3">
    <source>
        <dbReference type="Proteomes" id="UP000000663"/>
    </source>
</evidence>
<keyword evidence="1" id="KW-0812">Transmembrane</keyword>
<protein>
    <recommendedName>
        <fullName evidence="4">DUF2085 domain-containing protein</fullName>
    </recommendedName>
</protein>
<keyword evidence="1" id="KW-1133">Transmembrane helix</keyword>
<dbReference type="AlphaFoldDB" id="Q0W6N0"/>
<gene>
    <name evidence="2" type="ORF">RCIX550</name>
</gene>
<feature type="transmembrane region" description="Helical" evidence="1">
    <location>
        <begin position="71"/>
        <end position="91"/>
    </location>
</feature>
<keyword evidence="1" id="KW-0472">Membrane</keyword>
<dbReference type="GeneID" id="5145064"/>
<dbReference type="KEGG" id="rci:RCIX550"/>
<name>Q0W6N0_METAR</name>
<dbReference type="OrthoDB" id="147375at2157"/>
<evidence type="ECO:0008006" key="4">
    <source>
        <dbReference type="Google" id="ProtNLM"/>
    </source>
</evidence>
<dbReference type="Proteomes" id="UP000000663">
    <property type="component" value="Chromosome"/>
</dbReference>
<feature type="transmembrane region" description="Helical" evidence="1">
    <location>
        <begin position="103"/>
        <end position="124"/>
    </location>
</feature>
<keyword evidence="3" id="KW-1185">Reference proteome</keyword>
<dbReference type="eggNOG" id="arCOG03949">
    <property type="taxonomic scope" value="Archaea"/>
</dbReference>
<feature type="transmembrane region" description="Helical" evidence="1">
    <location>
        <begin position="7"/>
        <end position="33"/>
    </location>
</feature>
<reference evidence="2 3" key="1">
    <citation type="journal article" date="2006" name="Science">
        <title>Genome of rice cluster I archaea -- the key methane producers in the rice rhizosphere.</title>
        <authorList>
            <person name="Erkel C."/>
            <person name="Kube M."/>
            <person name="Reinhardt R."/>
            <person name="Liesack W."/>
        </authorList>
    </citation>
    <scope>NUCLEOTIDE SEQUENCE [LARGE SCALE GENOMIC DNA]</scope>
    <source>
        <strain evidence="3">DSM 22066 / NBRC 105507 / MRE50</strain>
    </source>
</reference>
<accession>Q0W6N0</accession>
<dbReference type="Pfam" id="PF09858">
    <property type="entry name" value="DUF2085"/>
    <property type="match status" value="1"/>
</dbReference>
<proteinExistence type="predicted"/>
<feature type="transmembrane region" description="Helical" evidence="1">
    <location>
        <begin position="136"/>
        <end position="158"/>
    </location>
</feature>
<dbReference type="STRING" id="351160.RCIX550"/>
<dbReference type="InterPro" id="IPR019206">
    <property type="entry name" value="DUF2085_TM"/>
</dbReference>
<dbReference type="EMBL" id="AM114193">
    <property type="protein sequence ID" value="CAJ35963.1"/>
    <property type="molecule type" value="Genomic_DNA"/>
</dbReference>
<sequence length="185" mass="21156">MANVKRLIFDVIVGAYVIIALSIFLPWVLLSIAPHNGTFLAICDFLGWFYSYMCHQLPFRTLYFNDIRMPVCARDTSIYLATALGLLFFRLKGYGTKEFKMNYVLLVLLFLPTALDGFTQLFGFRESTNLLRLIAGFPFGLGYAYLIVWALPLIYVLIDLILAAKNNGDTDSVIKRIKNMVWPFK</sequence>
<organism evidence="2 3">
    <name type="scientific">Methanocella arvoryzae (strain DSM 22066 / NBRC 105507 / MRE50)</name>
    <dbReference type="NCBI Taxonomy" id="351160"/>
    <lineage>
        <taxon>Archaea</taxon>
        <taxon>Methanobacteriati</taxon>
        <taxon>Methanobacteriota</taxon>
        <taxon>Stenosarchaea group</taxon>
        <taxon>Methanomicrobia</taxon>
        <taxon>Methanocellales</taxon>
        <taxon>Methanocellaceae</taxon>
        <taxon>Methanocella</taxon>
    </lineage>
</organism>
<dbReference type="RefSeq" id="WP_012036542.1">
    <property type="nucleotide sequence ID" value="NC_009464.1"/>
</dbReference>
<evidence type="ECO:0000256" key="1">
    <source>
        <dbReference type="SAM" id="Phobius"/>
    </source>
</evidence>
<evidence type="ECO:0000313" key="2">
    <source>
        <dbReference type="EMBL" id="CAJ35963.1"/>
    </source>
</evidence>